<dbReference type="GO" id="GO:0016757">
    <property type="term" value="F:glycosyltransferase activity"/>
    <property type="evidence" value="ECO:0007669"/>
    <property type="project" value="UniProtKB-KW"/>
</dbReference>
<evidence type="ECO:0000256" key="3">
    <source>
        <dbReference type="ARBA" id="ARBA00022679"/>
    </source>
</evidence>
<evidence type="ECO:0000313" key="5">
    <source>
        <dbReference type="EMBL" id="QJW88154.1"/>
    </source>
</evidence>
<feature type="transmembrane region" description="Helical" evidence="4">
    <location>
        <begin position="327"/>
        <end position="347"/>
    </location>
</feature>
<evidence type="ECO:0000313" key="6">
    <source>
        <dbReference type="Proteomes" id="UP000502756"/>
    </source>
</evidence>
<reference evidence="5 6" key="1">
    <citation type="submission" date="2020-05" db="EMBL/GenBank/DDBJ databases">
        <title>Genome sequencing of Spirosoma sp. TS118.</title>
        <authorList>
            <person name="Lee J.-H."/>
            <person name="Jeong S."/>
            <person name="Zhao L."/>
            <person name="Jung J.-H."/>
            <person name="Kim M.-K."/>
            <person name="Lim S."/>
        </authorList>
    </citation>
    <scope>NUCLEOTIDE SEQUENCE [LARGE SCALE GENOMIC DNA]</scope>
    <source>
        <strain evidence="5 6">TS118</strain>
    </source>
</reference>
<feature type="transmembrane region" description="Helical" evidence="4">
    <location>
        <begin position="359"/>
        <end position="376"/>
    </location>
</feature>
<dbReference type="InterPro" id="IPR029044">
    <property type="entry name" value="Nucleotide-diphossugar_trans"/>
</dbReference>
<dbReference type="RefSeq" id="WP_171737987.1">
    <property type="nucleotide sequence ID" value="NZ_CP053435.1"/>
</dbReference>
<keyword evidence="6" id="KW-1185">Reference proteome</keyword>
<evidence type="ECO:0000256" key="2">
    <source>
        <dbReference type="ARBA" id="ARBA00022676"/>
    </source>
</evidence>
<dbReference type="KEGG" id="stae:HNV11_01545"/>
<feature type="transmembrane region" description="Helical" evidence="4">
    <location>
        <begin position="6"/>
        <end position="27"/>
    </location>
</feature>
<proteinExistence type="inferred from homology"/>
<name>A0A6M5Y430_9BACT</name>
<evidence type="ECO:0000256" key="1">
    <source>
        <dbReference type="ARBA" id="ARBA00006739"/>
    </source>
</evidence>
<keyword evidence="4" id="KW-1133">Transmembrane helix</keyword>
<organism evidence="5 6">
    <name type="scientific">Spirosoma taeanense</name>
    <dbReference type="NCBI Taxonomy" id="2735870"/>
    <lineage>
        <taxon>Bacteria</taxon>
        <taxon>Pseudomonadati</taxon>
        <taxon>Bacteroidota</taxon>
        <taxon>Cytophagia</taxon>
        <taxon>Cytophagales</taxon>
        <taxon>Cytophagaceae</taxon>
        <taxon>Spirosoma</taxon>
    </lineage>
</organism>
<dbReference type="EMBL" id="CP053435">
    <property type="protein sequence ID" value="QJW88154.1"/>
    <property type="molecule type" value="Genomic_DNA"/>
</dbReference>
<feature type="transmembrane region" description="Helical" evidence="4">
    <location>
        <begin position="303"/>
        <end position="321"/>
    </location>
</feature>
<dbReference type="SUPFAM" id="SSF53448">
    <property type="entry name" value="Nucleotide-diphospho-sugar transferases"/>
    <property type="match status" value="1"/>
</dbReference>
<accession>A0A6M5Y430</accession>
<comment type="similarity">
    <text evidence="1">Belongs to the glycosyltransferase 2 family.</text>
</comment>
<keyword evidence="3 5" id="KW-0808">Transferase</keyword>
<dbReference type="Gene3D" id="3.90.550.10">
    <property type="entry name" value="Spore Coat Polysaccharide Biosynthesis Protein SpsA, Chain A"/>
    <property type="match status" value="1"/>
</dbReference>
<dbReference type="PANTHER" id="PTHR43630">
    <property type="entry name" value="POLY-BETA-1,6-N-ACETYL-D-GLUCOSAMINE SYNTHASE"/>
    <property type="match status" value="1"/>
</dbReference>
<gene>
    <name evidence="5" type="ORF">HNV11_01545</name>
</gene>
<keyword evidence="4" id="KW-0812">Transmembrane</keyword>
<dbReference type="PANTHER" id="PTHR43630:SF1">
    <property type="entry name" value="POLY-BETA-1,6-N-ACETYL-D-GLUCOSAMINE SYNTHASE"/>
    <property type="match status" value="1"/>
</dbReference>
<evidence type="ECO:0000256" key="4">
    <source>
        <dbReference type="SAM" id="Phobius"/>
    </source>
</evidence>
<keyword evidence="4" id="KW-0472">Membrane</keyword>
<protein>
    <submittedName>
        <fullName evidence="5">Glycosyltransferase family 2 protein</fullName>
    </submittedName>
</protein>
<dbReference type="CDD" id="cd06439">
    <property type="entry name" value="CESA_like_1"/>
    <property type="match status" value="1"/>
</dbReference>
<dbReference type="Proteomes" id="UP000502756">
    <property type="component" value="Chromosome"/>
</dbReference>
<keyword evidence="2" id="KW-0328">Glycosyltransferase</keyword>
<dbReference type="AlphaFoldDB" id="A0A6M5Y430"/>
<dbReference type="Pfam" id="PF13641">
    <property type="entry name" value="Glyco_tranf_2_3"/>
    <property type="match status" value="1"/>
</dbReference>
<sequence>MKVAFWIIAFLAVYTYLGYGLLVWALVKIRHRLGKGRTAPNWRTTYLPEVTLVVPAYNEMSCLADKLANSLSLDYPADKLHLLFVAEGSTDGSIEYLKAQQEKYPNLAIMGGNERLGKIEAMNQAMKKIQTPLVIYSDANTILNREAIRNTVRHFQDPEVAAVAGEKRILTESNEAAAGAGEGLYWKYESFLKRLDTELHTVVGAAGEFFAMRTALYESVEYDTLLDDFMISLRLAGRGYRVVYEPEAYAMERPSFSVMEEQKRKVRIAAGGFQSIVRLTDLLNPFKHGWLTFQYVSHRAMRWAVTPFCLPILVVLNALIAVVDGGWFWWLLLVGQLGFYGAAYAGYRLESRQIRRKALFVPFYFTFMNVCVLLGYQRYRRGGHNGIWEKAKRADNLPNASQAGPGQTPVLESVP</sequence>